<name>A0A6A6HQI5_VIRVR</name>
<proteinExistence type="predicted"/>
<evidence type="ECO:0000313" key="1">
    <source>
        <dbReference type="EMBL" id="KAF2239783.1"/>
    </source>
</evidence>
<evidence type="ECO:0000313" key="2">
    <source>
        <dbReference type="Proteomes" id="UP000800092"/>
    </source>
</evidence>
<accession>A0A6A6HQI5</accession>
<gene>
    <name evidence="1" type="ORF">EV356DRAFT_111064</name>
</gene>
<dbReference type="AlphaFoldDB" id="A0A6A6HQI5"/>
<dbReference type="EMBL" id="ML991772">
    <property type="protein sequence ID" value="KAF2239783.1"/>
    <property type="molecule type" value="Genomic_DNA"/>
</dbReference>
<keyword evidence="2" id="KW-1185">Reference proteome</keyword>
<protein>
    <submittedName>
        <fullName evidence="1">Uncharacterized protein</fullName>
    </submittedName>
</protein>
<organism evidence="1 2">
    <name type="scientific">Viridothelium virens</name>
    <name type="common">Speckled blister lichen</name>
    <name type="synonym">Trypethelium virens</name>
    <dbReference type="NCBI Taxonomy" id="1048519"/>
    <lineage>
        <taxon>Eukaryota</taxon>
        <taxon>Fungi</taxon>
        <taxon>Dikarya</taxon>
        <taxon>Ascomycota</taxon>
        <taxon>Pezizomycotina</taxon>
        <taxon>Dothideomycetes</taxon>
        <taxon>Dothideomycetes incertae sedis</taxon>
        <taxon>Trypetheliales</taxon>
        <taxon>Trypetheliaceae</taxon>
        <taxon>Viridothelium</taxon>
    </lineage>
</organism>
<reference evidence="1" key="1">
    <citation type="journal article" date="2020" name="Stud. Mycol.">
        <title>101 Dothideomycetes genomes: a test case for predicting lifestyles and emergence of pathogens.</title>
        <authorList>
            <person name="Haridas S."/>
            <person name="Albert R."/>
            <person name="Binder M."/>
            <person name="Bloem J."/>
            <person name="Labutti K."/>
            <person name="Salamov A."/>
            <person name="Andreopoulos B."/>
            <person name="Baker S."/>
            <person name="Barry K."/>
            <person name="Bills G."/>
            <person name="Bluhm B."/>
            <person name="Cannon C."/>
            <person name="Castanera R."/>
            <person name="Culley D."/>
            <person name="Daum C."/>
            <person name="Ezra D."/>
            <person name="Gonzalez J."/>
            <person name="Henrissat B."/>
            <person name="Kuo A."/>
            <person name="Liang C."/>
            <person name="Lipzen A."/>
            <person name="Lutzoni F."/>
            <person name="Magnuson J."/>
            <person name="Mondo S."/>
            <person name="Nolan M."/>
            <person name="Ohm R."/>
            <person name="Pangilinan J."/>
            <person name="Park H.-J."/>
            <person name="Ramirez L."/>
            <person name="Alfaro M."/>
            <person name="Sun H."/>
            <person name="Tritt A."/>
            <person name="Yoshinaga Y."/>
            <person name="Zwiers L.-H."/>
            <person name="Turgeon B."/>
            <person name="Goodwin S."/>
            <person name="Spatafora J."/>
            <person name="Crous P."/>
            <person name="Grigoriev I."/>
        </authorList>
    </citation>
    <scope>NUCLEOTIDE SEQUENCE</scope>
    <source>
        <strain evidence="1">Tuck. ex Michener</strain>
    </source>
</reference>
<sequence length="83" mass="9648">MQSKIPHVRKKRVLVIVCMYTAAPCLRSALDLLRGPYPQRSTTFKIDAMSISQSRTHYQEKLLRERGVGSCWERRFTGEFAVF</sequence>
<dbReference type="Proteomes" id="UP000800092">
    <property type="component" value="Unassembled WGS sequence"/>
</dbReference>